<dbReference type="PANTHER" id="PTHR45138:SF9">
    <property type="entry name" value="DIGUANYLATE CYCLASE DGCM-RELATED"/>
    <property type="match status" value="1"/>
</dbReference>
<feature type="transmembrane region" description="Helical" evidence="1">
    <location>
        <begin position="141"/>
        <end position="160"/>
    </location>
</feature>
<organism evidence="3 4">
    <name type="scientific">Candidatus Aveggerthella stercoripullorum</name>
    <dbReference type="NCBI Taxonomy" id="2840688"/>
    <lineage>
        <taxon>Bacteria</taxon>
        <taxon>Bacillati</taxon>
        <taxon>Actinomycetota</taxon>
        <taxon>Coriobacteriia</taxon>
        <taxon>Eggerthellales</taxon>
        <taxon>Eggerthellaceae</taxon>
        <taxon>Eggerthellaceae incertae sedis</taxon>
        <taxon>Candidatus Aveggerthella</taxon>
    </lineage>
</organism>
<feature type="transmembrane region" description="Helical" evidence="1">
    <location>
        <begin position="92"/>
        <end position="111"/>
    </location>
</feature>
<dbReference type="SUPFAM" id="SSF55073">
    <property type="entry name" value="Nucleotide cyclase"/>
    <property type="match status" value="1"/>
</dbReference>
<feature type="transmembrane region" description="Helical" evidence="1">
    <location>
        <begin position="63"/>
        <end position="83"/>
    </location>
</feature>
<dbReference type="InterPro" id="IPR043128">
    <property type="entry name" value="Rev_trsase/Diguanyl_cyclase"/>
</dbReference>
<feature type="domain" description="GGDEF" evidence="2">
    <location>
        <begin position="234"/>
        <end position="366"/>
    </location>
</feature>
<dbReference type="SMART" id="SM00267">
    <property type="entry name" value="GGDEF"/>
    <property type="match status" value="1"/>
</dbReference>
<reference evidence="3" key="2">
    <citation type="journal article" date="2021" name="PeerJ">
        <title>Extensive microbial diversity within the chicken gut microbiome revealed by metagenomics and culture.</title>
        <authorList>
            <person name="Gilroy R."/>
            <person name="Ravi A."/>
            <person name="Getino M."/>
            <person name="Pursley I."/>
            <person name="Horton D.L."/>
            <person name="Alikhan N.F."/>
            <person name="Baker D."/>
            <person name="Gharbi K."/>
            <person name="Hall N."/>
            <person name="Watson M."/>
            <person name="Adriaenssens E.M."/>
            <person name="Foster-Nyarko E."/>
            <person name="Jarju S."/>
            <person name="Secka A."/>
            <person name="Antonio M."/>
            <person name="Oren A."/>
            <person name="Chaudhuri R.R."/>
            <person name="La Ragione R."/>
            <person name="Hildebrand F."/>
            <person name="Pallen M.J."/>
        </authorList>
    </citation>
    <scope>NUCLEOTIDE SEQUENCE</scope>
    <source>
        <strain evidence="3">ChiGjej1B1-2707</strain>
    </source>
</reference>
<protein>
    <submittedName>
        <fullName evidence="3">GGDEF domain-containing protein</fullName>
    </submittedName>
</protein>
<dbReference type="AlphaFoldDB" id="A0A9D1A1B1"/>
<dbReference type="InterPro" id="IPR029787">
    <property type="entry name" value="Nucleotide_cyclase"/>
</dbReference>
<name>A0A9D1A1B1_9ACTN</name>
<feature type="transmembrane region" description="Helical" evidence="1">
    <location>
        <begin position="34"/>
        <end position="57"/>
    </location>
</feature>
<proteinExistence type="predicted"/>
<evidence type="ECO:0000313" key="3">
    <source>
        <dbReference type="EMBL" id="HIR01964.1"/>
    </source>
</evidence>
<dbReference type="GO" id="GO:0005886">
    <property type="term" value="C:plasma membrane"/>
    <property type="evidence" value="ECO:0007669"/>
    <property type="project" value="TreeGrafter"/>
</dbReference>
<dbReference type="Pfam" id="PF00990">
    <property type="entry name" value="GGDEF"/>
    <property type="match status" value="1"/>
</dbReference>
<dbReference type="Gene3D" id="3.30.70.270">
    <property type="match status" value="1"/>
</dbReference>
<dbReference type="Proteomes" id="UP000824261">
    <property type="component" value="Unassembled WGS sequence"/>
</dbReference>
<keyword evidence="1" id="KW-0472">Membrane</keyword>
<keyword evidence="1" id="KW-1133">Transmembrane helix</keyword>
<dbReference type="GO" id="GO:0052621">
    <property type="term" value="F:diguanylate cyclase activity"/>
    <property type="evidence" value="ECO:0007669"/>
    <property type="project" value="TreeGrafter"/>
</dbReference>
<dbReference type="CDD" id="cd01949">
    <property type="entry name" value="GGDEF"/>
    <property type="match status" value="1"/>
</dbReference>
<evidence type="ECO:0000313" key="4">
    <source>
        <dbReference type="Proteomes" id="UP000824261"/>
    </source>
</evidence>
<feature type="transmembrane region" description="Helical" evidence="1">
    <location>
        <begin position="166"/>
        <end position="188"/>
    </location>
</feature>
<dbReference type="PANTHER" id="PTHR45138">
    <property type="entry name" value="REGULATORY COMPONENTS OF SENSORY TRANSDUCTION SYSTEM"/>
    <property type="match status" value="1"/>
</dbReference>
<dbReference type="PROSITE" id="PS50887">
    <property type="entry name" value="GGDEF"/>
    <property type="match status" value="1"/>
</dbReference>
<dbReference type="GO" id="GO:1902201">
    <property type="term" value="P:negative regulation of bacterial-type flagellum-dependent cell motility"/>
    <property type="evidence" value="ECO:0007669"/>
    <property type="project" value="TreeGrafter"/>
</dbReference>
<accession>A0A9D1A1B1</accession>
<dbReference type="InterPro" id="IPR000160">
    <property type="entry name" value="GGDEF_dom"/>
</dbReference>
<comment type="caution">
    <text evidence="3">The sequence shown here is derived from an EMBL/GenBank/DDBJ whole genome shotgun (WGS) entry which is preliminary data.</text>
</comment>
<sequence>MVPDIIQSFRESMRRRRIFLEDARDDIRSDNLNMACFSSAIALGLLVLFLLITPFVVSDWSPSPYHLAFLPILSAYALCALLYRHFSRTKRLGTVFGVLFECVLCVCLTLIDTAGEPMAPGSFMPLIFVALPSLFILRFSLAYSIVIGFAVLYCAAVVAWKDPFIAQYGIFQSLVGIAFSLSIAHLVMRHRIQAFETRSRLQELSMRDSIAGIYNKRTLLIVAQRTLTAAGSAPACALIVVDLDDFKDVNDGSGHIAGDAILRGMGHLLQEHFRATDIIGRFGGDEFIVLMIGAVEKKTIEAKIASLQRRFAEVGKAETGAVTTCSVGAVVSNDPNADFLSLFAQADDALYESKLAGKNCLTVHAFRPCGNGECQTLSENRERLELLRREMDLASSEHVVAHS</sequence>
<dbReference type="NCBIfam" id="TIGR00254">
    <property type="entry name" value="GGDEF"/>
    <property type="match status" value="1"/>
</dbReference>
<evidence type="ECO:0000259" key="2">
    <source>
        <dbReference type="PROSITE" id="PS50887"/>
    </source>
</evidence>
<evidence type="ECO:0000256" key="1">
    <source>
        <dbReference type="SAM" id="Phobius"/>
    </source>
</evidence>
<dbReference type="InterPro" id="IPR050469">
    <property type="entry name" value="Diguanylate_Cyclase"/>
</dbReference>
<dbReference type="GO" id="GO:0043709">
    <property type="term" value="P:cell adhesion involved in single-species biofilm formation"/>
    <property type="evidence" value="ECO:0007669"/>
    <property type="project" value="TreeGrafter"/>
</dbReference>
<keyword evidence="1" id="KW-0812">Transmembrane</keyword>
<gene>
    <name evidence="3" type="ORF">IAA69_06860</name>
</gene>
<reference evidence="3" key="1">
    <citation type="submission" date="2020-10" db="EMBL/GenBank/DDBJ databases">
        <authorList>
            <person name="Gilroy R."/>
        </authorList>
    </citation>
    <scope>NUCLEOTIDE SEQUENCE</scope>
    <source>
        <strain evidence="3">ChiGjej1B1-2707</strain>
    </source>
</reference>
<dbReference type="EMBL" id="DVGB01000085">
    <property type="protein sequence ID" value="HIR01964.1"/>
    <property type="molecule type" value="Genomic_DNA"/>
</dbReference>